<dbReference type="InterPro" id="IPR018247">
    <property type="entry name" value="EF_Hand_1_Ca_BS"/>
</dbReference>
<dbReference type="OrthoDB" id="2068242at2"/>
<evidence type="ECO:0000256" key="1">
    <source>
        <dbReference type="SAM" id="Coils"/>
    </source>
</evidence>
<feature type="coiled-coil region" evidence="1">
    <location>
        <begin position="81"/>
        <end position="108"/>
    </location>
</feature>
<organism evidence="2 3">
    <name type="scientific">Clostridium disporicum</name>
    <dbReference type="NCBI Taxonomy" id="84024"/>
    <lineage>
        <taxon>Bacteria</taxon>
        <taxon>Bacillati</taxon>
        <taxon>Bacillota</taxon>
        <taxon>Clostridia</taxon>
        <taxon>Eubacteriales</taxon>
        <taxon>Clostridiaceae</taxon>
        <taxon>Clostridium</taxon>
    </lineage>
</organism>
<dbReference type="GeneID" id="83013543"/>
<reference evidence="2 3" key="1">
    <citation type="submission" date="2015-09" db="EMBL/GenBank/DDBJ databases">
        <authorList>
            <consortium name="Pathogen Informatics"/>
        </authorList>
    </citation>
    <scope>NUCLEOTIDE SEQUENCE [LARGE SCALE GENOMIC DNA]</scope>
    <source>
        <strain evidence="2 3">2789STDY5834855</strain>
    </source>
</reference>
<dbReference type="Proteomes" id="UP000095558">
    <property type="component" value="Unassembled WGS sequence"/>
</dbReference>
<dbReference type="RefSeq" id="WP_052330573.1">
    <property type="nucleotide sequence ID" value="NZ_CYYT01000010.1"/>
</dbReference>
<proteinExistence type="predicted"/>
<evidence type="ECO:0000313" key="2">
    <source>
        <dbReference type="EMBL" id="CUN51121.1"/>
    </source>
</evidence>
<dbReference type="PROSITE" id="PS00018">
    <property type="entry name" value="EF_HAND_1"/>
    <property type="match status" value="1"/>
</dbReference>
<evidence type="ECO:0000313" key="3">
    <source>
        <dbReference type="Proteomes" id="UP000095558"/>
    </source>
</evidence>
<sequence length="186" mass="21527">MAVFIIFLVIVLIVIVMYGNEILRGSFKVQVVKFLPLGIFKEDKNKDKDSKIDNREESIKERHINKEKDNLHNSILIENENDLKESQIEAQENEIKVKEIEHDEINVEINEKGEEKTCVESEESNILDLIDENNDNLLNQEEIVYWTPNGKTYHSKSTCRTLARSKIINSGTVNESGKDFKCENCK</sequence>
<gene>
    <name evidence="2" type="ORF">ERS852470_00095</name>
</gene>
<name>A0A174C992_9CLOT</name>
<keyword evidence="1" id="KW-0175">Coiled coil</keyword>
<dbReference type="AlphaFoldDB" id="A0A174C992"/>
<accession>A0A174C992</accession>
<dbReference type="EMBL" id="CYZV01000001">
    <property type="protein sequence ID" value="CUN51121.1"/>
    <property type="molecule type" value="Genomic_DNA"/>
</dbReference>
<protein>
    <submittedName>
        <fullName evidence="2">Beta-lactamase</fullName>
    </submittedName>
</protein>